<comment type="caution">
    <text evidence="2">The sequence shown here is derived from an EMBL/GenBank/DDBJ whole genome shotgun (WGS) entry which is preliminary data.</text>
</comment>
<evidence type="ECO:0000256" key="1">
    <source>
        <dbReference type="SAM" id="MobiDB-lite"/>
    </source>
</evidence>
<protein>
    <submittedName>
        <fullName evidence="2">Uncharacterized protein</fullName>
    </submittedName>
</protein>
<feature type="region of interest" description="Disordered" evidence="1">
    <location>
        <begin position="53"/>
        <end position="89"/>
    </location>
</feature>
<keyword evidence="3" id="KW-1185">Reference proteome</keyword>
<feature type="compositionally biased region" description="Pro residues" evidence="1">
    <location>
        <begin position="53"/>
        <end position="64"/>
    </location>
</feature>
<evidence type="ECO:0000313" key="3">
    <source>
        <dbReference type="Proteomes" id="UP000325372"/>
    </source>
</evidence>
<dbReference type="EMBL" id="VYXP01000006">
    <property type="protein sequence ID" value="KAA9130793.1"/>
    <property type="molecule type" value="Genomic_DNA"/>
</dbReference>
<gene>
    <name evidence="2" type="ORF">F3N42_10490</name>
</gene>
<dbReference type="RefSeq" id="WP_150864431.1">
    <property type="nucleotide sequence ID" value="NZ_VYXP01000006.1"/>
</dbReference>
<name>A0A5N0T739_9GAMM</name>
<sequence length="208" mass="20932">MNPHTRAGYLKALGIPLWVRPERLADYAGPEAEIAAGVAAEPVAVTAAPVAEPAPVPQPAPAPKAVPETAPAKTPAPPAAEPASRAPRAVRLGPGEGPALLLCAGPGEASGALANDVCRALGGQPAWAWPDSGEQGMPVAEAAEERMFTAIVIFGAGLARTLFGGKPPVSCGAARVVIAPSMAELKSGPDARRACWKALLESGVVRAP</sequence>
<organism evidence="2 3">
    <name type="scientific">Marinihelvus fidelis</name>
    <dbReference type="NCBI Taxonomy" id="2613842"/>
    <lineage>
        <taxon>Bacteria</taxon>
        <taxon>Pseudomonadati</taxon>
        <taxon>Pseudomonadota</taxon>
        <taxon>Gammaproteobacteria</taxon>
        <taxon>Chromatiales</taxon>
        <taxon>Wenzhouxiangellaceae</taxon>
        <taxon>Marinihelvus</taxon>
    </lineage>
</organism>
<reference evidence="2 3" key="1">
    <citation type="submission" date="2019-09" db="EMBL/GenBank/DDBJ databases">
        <title>Wenzhouxiangella sp. Genome sequencing and assembly.</title>
        <authorList>
            <person name="Zhang R."/>
        </authorList>
    </citation>
    <scope>NUCLEOTIDE SEQUENCE [LARGE SCALE GENOMIC DNA]</scope>
    <source>
        <strain evidence="2 3">W260</strain>
    </source>
</reference>
<proteinExistence type="predicted"/>
<dbReference type="Proteomes" id="UP000325372">
    <property type="component" value="Unassembled WGS sequence"/>
</dbReference>
<accession>A0A5N0T739</accession>
<evidence type="ECO:0000313" key="2">
    <source>
        <dbReference type="EMBL" id="KAA9130793.1"/>
    </source>
</evidence>
<dbReference type="AlphaFoldDB" id="A0A5N0T739"/>